<keyword evidence="2" id="KW-1185">Reference proteome</keyword>
<dbReference type="EMBL" id="JAMKFB020000007">
    <property type="protein sequence ID" value="KAL0188617.1"/>
    <property type="molecule type" value="Genomic_DNA"/>
</dbReference>
<dbReference type="PANTHER" id="PTHR14149">
    <property type="entry name" value="RAS GTPASE-ACTIVATING PROTEIN WITH IQ MOTIF"/>
    <property type="match status" value="1"/>
</dbReference>
<feature type="non-terminal residue" evidence="1">
    <location>
        <position position="87"/>
    </location>
</feature>
<evidence type="ECO:0000313" key="1">
    <source>
        <dbReference type="EMBL" id="KAL0188617.1"/>
    </source>
</evidence>
<name>A0ABD0QQX3_CIRMR</name>
<sequence length="87" mass="9707">AAAREEGSDYLTWNDIQACVDQVNSTIQEEHERIAAIGLINEALDEGDLQKTMAALQNPAAKLTDIDPSLAQHYYDILQEARREKAH</sequence>
<reference evidence="1 2" key="1">
    <citation type="submission" date="2024-05" db="EMBL/GenBank/DDBJ databases">
        <title>Genome sequencing and assembly of Indian major carp, Cirrhinus mrigala (Hamilton, 1822).</title>
        <authorList>
            <person name="Mohindra V."/>
            <person name="Chowdhury L.M."/>
            <person name="Lal K."/>
            <person name="Jena J.K."/>
        </authorList>
    </citation>
    <scope>NUCLEOTIDE SEQUENCE [LARGE SCALE GENOMIC DNA]</scope>
    <source>
        <strain evidence="1">CM1030</strain>
        <tissue evidence="1">Blood</tissue>
    </source>
</reference>
<dbReference type="Proteomes" id="UP001529510">
    <property type="component" value="Unassembled WGS sequence"/>
</dbReference>
<comment type="caution">
    <text evidence="1">The sequence shown here is derived from an EMBL/GenBank/DDBJ whole genome shotgun (WGS) entry which is preliminary data.</text>
</comment>
<dbReference type="AlphaFoldDB" id="A0ABD0QQX3"/>
<feature type="non-terminal residue" evidence="1">
    <location>
        <position position="1"/>
    </location>
</feature>
<proteinExistence type="predicted"/>
<protein>
    <submittedName>
        <fullName evidence="1">Uncharacterized protein</fullName>
    </submittedName>
</protein>
<dbReference type="PANTHER" id="PTHR14149:SF15">
    <property type="entry name" value="RAS GTPASE-ACTIVATING-LIKE PROTEIN IQGAP1"/>
    <property type="match status" value="1"/>
</dbReference>
<accession>A0ABD0QQX3</accession>
<evidence type="ECO:0000313" key="2">
    <source>
        <dbReference type="Proteomes" id="UP001529510"/>
    </source>
</evidence>
<organism evidence="1 2">
    <name type="scientific">Cirrhinus mrigala</name>
    <name type="common">Mrigala</name>
    <dbReference type="NCBI Taxonomy" id="683832"/>
    <lineage>
        <taxon>Eukaryota</taxon>
        <taxon>Metazoa</taxon>
        <taxon>Chordata</taxon>
        <taxon>Craniata</taxon>
        <taxon>Vertebrata</taxon>
        <taxon>Euteleostomi</taxon>
        <taxon>Actinopterygii</taxon>
        <taxon>Neopterygii</taxon>
        <taxon>Teleostei</taxon>
        <taxon>Ostariophysi</taxon>
        <taxon>Cypriniformes</taxon>
        <taxon>Cyprinidae</taxon>
        <taxon>Labeoninae</taxon>
        <taxon>Labeonini</taxon>
        <taxon>Cirrhinus</taxon>
    </lineage>
</organism>
<gene>
    <name evidence="1" type="ORF">M9458_015716</name>
</gene>